<evidence type="ECO:0000313" key="3">
    <source>
        <dbReference type="EMBL" id="CRY95865.1"/>
    </source>
</evidence>
<dbReference type="CDD" id="cd00198">
    <property type="entry name" value="vWFA"/>
    <property type="match status" value="1"/>
</dbReference>
<feature type="domain" description="VWA-like" evidence="1">
    <location>
        <begin position="308"/>
        <end position="442"/>
    </location>
</feature>
<feature type="domain" description="Putative metallopeptidase" evidence="2">
    <location>
        <begin position="40"/>
        <end position="190"/>
    </location>
</feature>
<dbReference type="InterPro" id="IPR025154">
    <property type="entry name" value="Put_metallopeptidase_dom"/>
</dbReference>
<reference evidence="3" key="1">
    <citation type="submission" date="2015-06" db="EMBL/GenBank/DDBJ databases">
        <authorList>
            <person name="Joergensen T."/>
        </authorList>
    </citation>
    <scope>NUCLEOTIDE SEQUENCE</scope>
    <source>
        <strain evidence="3">RGFK0799</strain>
    </source>
</reference>
<organism evidence="3">
    <name type="scientific">uncultured prokaryote</name>
    <dbReference type="NCBI Taxonomy" id="198431"/>
    <lineage>
        <taxon>unclassified sequences</taxon>
        <taxon>environmental samples</taxon>
    </lineage>
</organism>
<evidence type="ECO:0008006" key="4">
    <source>
        <dbReference type="Google" id="ProtNLM"/>
    </source>
</evidence>
<proteinExistence type="predicted"/>
<dbReference type="AlphaFoldDB" id="A0A0H5Q395"/>
<dbReference type="Pfam" id="PF09967">
    <property type="entry name" value="DUF2201"/>
    <property type="match status" value="1"/>
</dbReference>
<sequence>MCYMSALRLRRSFLSFEGAMVMQKEQEQNLKKEILGARILSQARNELYLHMRFLDLALGNLSVRPGTGVHPAGTDGEALFFMPDELLELYRTGRVYVTRLYLHSLIHCLFCHPFYRKERDIEYWNLACDIAAESVLDSFQLKCVHLPGTFRQDVYAGFKEKLAVLTAGGVYRELCRMKISGSELLRLKQAFFVDDHGLWEWERSPAQVEQNRKQWENLRERMEMDMETFSKEAAEGSKGLLEQLQIENHRRYDYRNFLRRFSVRKEEMQVDMDTFDYVFYHYGLSLYGNMPLIEPQETKEVQKIEEFVIVIDTSMSCKDELVRRFLEETYSVLQESESFFREIHIRILQCDERVQSDTEITSQEELKKYMEHLSIKGQGGTDFRPAFAYVEELLAKKVFYHLRGLLYFTDGYGTFPTKMPPYETAFIFFRDNYRDADVPPWAIKLILGPEEL</sequence>
<dbReference type="EMBL" id="LN853407">
    <property type="protein sequence ID" value="CRY95865.1"/>
    <property type="molecule type" value="Genomic_DNA"/>
</dbReference>
<evidence type="ECO:0000259" key="2">
    <source>
        <dbReference type="Pfam" id="PF13203"/>
    </source>
</evidence>
<reference evidence="3" key="2">
    <citation type="submission" date="2015-07" db="EMBL/GenBank/DDBJ databases">
        <title>Plasmids, circular viruses and viroids from rat gut.</title>
        <authorList>
            <person name="Jorgensen T.J."/>
            <person name="Hansen M.A."/>
            <person name="Xu Z."/>
            <person name="Tabak M.A."/>
            <person name="Sorensen S.J."/>
            <person name="Hansen L.H."/>
        </authorList>
    </citation>
    <scope>NUCLEOTIDE SEQUENCE</scope>
    <source>
        <strain evidence="3">RGFK0799</strain>
    </source>
</reference>
<dbReference type="SUPFAM" id="SSF53300">
    <property type="entry name" value="vWA-like"/>
    <property type="match status" value="1"/>
</dbReference>
<dbReference type="Pfam" id="PF13203">
    <property type="entry name" value="DUF2201_N"/>
    <property type="match status" value="1"/>
</dbReference>
<name>A0A0H5Q395_9ZZZZ</name>
<dbReference type="PANTHER" id="PTHR38730">
    <property type="entry name" value="SLL7028 PROTEIN"/>
    <property type="match status" value="1"/>
</dbReference>
<dbReference type="PANTHER" id="PTHR38730:SF1">
    <property type="entry name" value="SLL7028 PROTEIN"/>
    <property type="match status" value="1"/>
</dbReference>
<dbReference type="InterPro" id="IPR036465">
    <property type="entry name" value="vWFA_dom_sf"/>
</dbReference>
<accession>A0A0H5Q395</accession>
<dbReference type="InterPro" id="IPR018698">
    <property type="entry name" value="VWA-like_dom"/>
</dbReference>
<protein>
    <recommendedName>
        <fullName evidence="4">VWA-like domain-containing protein</fullName>
    </recommendedName>
</protein>
<evidence type="ECO:0000259" key="1">
    <source>
        <dbReference type="Pfam" id="PF09967"/>
    </source>
</evidence>